<proteinExistence type="predicted"/>
<evidence type="ECO:0008006" key="4">
    <source>
        <dbReference type="Google" id="ProtNLM"/>
    </source>
</evidence>
<organism evidence="2 3">
    <name type="scientific">Sphingobacterium zhuxiongii</name>
    <dbReference type="NCBI Taxonomy" id="2662364"/>
    <lineage>
        <taxon>Bacteria</taxon>
        <taxon>Pseudomonadati</taxon>
        <taxon>Bacteroidota</taxon>
        <taxon>Sphingobacteriia</taxon>
        <taxon>Sphingobacteriales</taxon>
        <taxon>Sphingobacteriaceae</taxon>
        <taxon>Sphingobacterium</taxon>
    </lineage>
</organism>
<feature type="chain" id="PRO_5024861964" description="Carboxypeptidase-like regulatory domain-containing protein" evidence="1">
    <location>
        <begin position="22"/>
        <end position="253"/>
    </location>
</feature>
<dbReference type="KEGG" id="sphe:GFH32_17985"/>
<dbReference type="Proteomes" id="UP000326921">
    <property type="component" value="Chromosome"/>
</dbReference>
<dbReference type="EMBL" id="CP045652">
    <property type="protein sequence ID" value="QGA28098.1"/>
    <property type="molecule type" value="Genomic_DNA"/>
</dbReference>
<sequence>MKNLIAIFFLILLTWNSKLYAQTAVAGIVYDGESKQRLGEVQIKNLNTNVLLFNDNRGEFNIQAQEGDRISIRKLGYVGDTLTFENQKALIVSLKPAVKKIDPIQVYGRRSPDDMLKDIKRDYKKAFDLAAPKDYFSVGPTGAGVSIDALYSLVSREAKNARRFTQHIERIHEENIVDFYFSPDLVRSLIGLEGEQLQVFMRLFRPSYEFVSKANHYQLVQFIKSKYEVFKLHPNLRPLRELPDIKLDVNQKK</sequence>
<protein>
    <recommendedName>
        <fullName evidence="4">Carboxypeptidase-like regulatory domain-containing protein</fullName>
    </recommendedName>
</protein>
<keyword evidence="1" id="KW-0732">Signal</keyword>
<accession>A0A5Q0QIL0</accession>
<dbReference type="RefSeq" id="WP_153512924.1">
    <property type="nucleotide sequence ID" value="NZ_CP045652.1"/>
</dbReference>
<feature type="signal peptide" evidence="1">
    <location>
        <begin position="1"/>
        <end position="21"/>
    </location>
</feature>
<gene>
    <name evidence="2" type="ORF">GFH32_17985</name>
</gene>
<name>A0A5Q0QIL0_9SPHI</name>
<keyword evidence="3" id="KW-1185">Reference proteome</keyword>
<dbReference type="AlphaFoldDB" id="A0A5Q0QIL0"/>
<reference evidence="2 3" key="1">
    <citation type="submission" date="2019-10" db="EMBL/GenBank/DDBJ databases">
        <authorList>
            <person name="Dong K."/>
        </authorList>
    </citation>
    <scope>NUCLEOTIDE SEQUENCE [LARGE SCALE GENOMIC DNA]</scope>
    <source>
        <strain evidence="3">dk4302</strain>
    </source>
</reference>
<evidence type="ECO:0000313" key="3">
    <source>
        <dbReference type="Proteomes" id="UP000326921"/>
    </source>
</evidence>
<evidence type="ECO:0000313" key="2">
    <source>
        <dbReference type="EMBL" id="QGA28098.1"/>
    </source>
</evidence>
<evidence type="ECO:0000256" key="1">
    <source>
        <dbReference type="SAM" id="SignalP"/>
    </source>
</evidence>